<name>A0ABT5Y1T4_9FLAO</name>
<dbReference type="Pfam" id="PF02397">
    <property type="entry name" value="Bac_transf"/>
    <property type="match status" value="1"/>
</dbReference>
<evidence type="ECO:0000256" key="2">
    <source>
        <dbReference type="SAM" id="Phobius"/>
    </source>
</evidence>
<feature type="domain" description="Bacterial sugar transferase" evidence="3">
    <location>
        <begin position="279"/>
        <end position="452"/>
    </location>
</feature>
<proteinExistence type="inferred from homology"/>
<dbReference type="PANTHER" id="PTHR30576:SF21">
    <property type="entry name" value="UDP-GLUCOSE:UNDECAPRENYL-PHOSPHATE GLUCOSE-1-PHOSPHATE TRANSFERASE"/>
    <property type="match status" value="1"/>
</dbReference>
<dbReference type="PANTHER" id="PTHR30576">
    <property type="entry name" value="COLANIC BIOSYNTHESIS UDP-GLUCOSE LIPID CARRIER TRANSFERASE"/>
    <property type="match status" value="1"/>
</dbReference>
<feature type="transmembrane region" description="Helical" evidence="2">
    <location>
        <begin position="77"/>
        <end position="104"/>
    </location>
</feature>
<feature type="transmembrane region" description="Helical" evidence="2">
    <location>
        <begin position="110"/>
        <end position="134"/>
    </location>
</feature>
<evidence type="ECO:0000313" key="5">
    <source>
        <dbReference type="Proteomes" id="UP001221366"/>
    </source>
</evidence>
<keyword evidence="5" id="KW-1185">Reference proteome</keyword>
<sequence>MSTKPLLNTLERKSILFIGDLILIGISLRNFVIRAVDYQNEDPLFYQIAIVSIGVLNYFLLAYIFETYNLEKVPKSVTYSIIRIFTITFLFTISIVGITTFFFAFAYWQVYLLVFIIFCPIQLSLWRLLFNYVFKFVPTVKKALYIYDETTKHSLQKNLDNINGNEENETYYKVVSTYLNSDDGNPINENKLLEKNIDSCIINTRSYNHFSKQMENMLVNSLLSGKEVLTYTSFYESTYEALPIDSHNDSLYEILQLSNNKIHYIQGITNFSFNILLTFISGLAFLLSIPFVFLLNIFFNPGPLFYTQLRVGKHGKEYKVFKFRSMVVDAEKKGAKMATKNDARVTKFGKVLRKFRVDELPQVWSIIRGDMSFIGPRPERKVFVDKLNEVTPFYNVRHLVKPGISGWAQVKYKYGENLEDSIRKLEYDLYYIKNKSVVLDLRIIFKTLSTILFSRGV</sequence>
<organism evidence="4 5">
    <name type="scientific">Flagellimonas yonaguniensis</name>
    <dbReference type="NCBI Taxonomy" id="3031325"/>
    <lineage>
        <taxon>Bacteria</taxon>
        <taxon>Pseudomonadati</taxon>
        <taxon>Bacteroidota</taxon>
        <taxon>Flavobacteriia</taxon>
        <taxon>Flavobacteriales</taxon>
        <taxon>Flavobacteriaceae</taxon>
        <taxon>Flagellimonas</taxon>
    </lineage>
</organism>
<keyword evidence="4" id="KW-0808">Transferase</keyword>
<gene>
    <name evidence="4" type="ORF">PY092_14690</name>
</gene>
<evidence type="ECO:0000259" key="3">
    <source>
        <dbReference type="Pfam" id="PF02397"/>
    </source>
</evidence>
<dbReference type="RefSeq" id="WP_275616561.1">
    <property type="nucleotide sequence ID" value="NZ_JARFVB010000011.1"/>
</dbReference>
<feature type="transmembrane region" description="Helical" evidence="2">
    <location>
        <begin position="14"/>
        <end position="32"/>
    </location>
</feature>
<dbReference type="GO" id="GO:0016740">
    <property type="term" value="F:transferase activity"/>
    <property type="evidence" value="ECO:0007669"/>
    <property type="project" value="UniProtKB-KW"/>
</dbReference>
<dbReference type="Proteomes" id="UP001221366">
    <property type="component" value="Unassembled WGS sequence"/>
</dbReference>
<keyword evidence="2" id="KW-0472">Membrane</keyword>
<feature type="transmembrane region" description="Helical" evidence="2">
    <location>
        <begin position="44"/>
        <end position="65"/>
    </location>
</feature>
<keyword evidence="2" id="KW-0812">Transmembrane</keyword>
<evidence type="ECO:0000256" key="1">
    <source>
        <dbReference type="ARBA" id="ARBA00006464"/>
    </source>
</evidence>
<accession>A0ABT5Y1T4</accession>
<protein>
    <submittedName>
        <fullName evidence="4">Sugar transferase</fullName>
    </submittedName>
</protein>
<keyword evidence="2" id="KW-1133">Transmembrane helix</keyword>
<dbReference type="EMBL" id="JARFVB010000011">
    <property type="protein sequence ID" value="MDF0717409.1"/>
    <property type="molecule type" value="Genomic_DNA"/>
</dbReference>
<comment type="similarity">
    <text evidence="1">Belongs to the bacterial sugar transferase family.</text>
</comment>
<comment type="caution">
    <text evidence="4">The sequence shown here is derived from an EMBL/GenBank/DDBJ whole genome shotgun (WGS) entry which is preliminary data.</text>
</comment>
<reference evidence="4 5" key="1">
    <citation type="submission" date="2023-03" db="EMBL/GenBank/DDBJ databases">
        <title>Muricauda XX sp. nov. and Muricauda XXX sp. nov., two novel species isolated from Okinawa Trough.</title>
        <authorList>
            <person name="Cao W."/>
            <person name="Deng X."/>
        </authorList>
    </citation>
    <scope>NUCLEOTIDE SEQUENCE [LARGE SCALE GENOMIC DNA]</scope>
    <source>
        <strain evidence="4 5">334s03</strain>
    </source>
</reference>
<evidence type="ECO:0000313" key="4">
    <source>
        <dbReference type="EMBL" id="MDF0717409.1"/>
    </source>
</evidence>
<dbReference type="InterPro" id="IPR003362">
    <property type="entry name" value="Bact_transf"/>
</dbReference>
<feature type="transmembrane region" description="Helical" evidence="2">
    <location>
        <begin position="271"/>
        <end position="299"/>
    </location>
</feature>